<dbReference type="Proteomes" id="UP000295807">
    <property type="component" value="Unassembled WGS sequence"/>
</dbReference>
<dbReference type="Pfam" id="PF00717">
    <property type="entry name" value="Peptidase_S24"/>
    <property type="match status" value="1"/>
</dbReference>
<accession>A0A4V2UUF0</accession>
<comment type="caution">
    <text evidence="5">The sequence shown here is derived from an EMBL/GenBank/DDBJ whole genome shotgun (WGS) entry which is preliminary data.</text>
</comment>
<dbReference type="PANTHER" id="PTHR40661">
    <property type="match status" value="1"/>
</dbReference>
<dbReference type="OrthoDB" id="796548at2"/>
<protein>
    <submittedName>
        <fullName evidence="5">Phage repressor protein C with HTH and peptisase S24 domain</fullName>
    </submittedName>
</protein>
<keyword evidence="1" id="KW-0805">Transcription regulation</keyword>
<evidence type="ECO:0000313" key="5">
    <source>
        <dbReference type="EMBL" id="TCS90323.1"/>
    </source>
</evidence>
<evidence type="ECO:0000256" key="3">
    <source>
        <dbReference type="ARBA" id="ARBA00023163"/>
    </source>
</evidence>
<evidence type="ECO:0000313" key="6">
    <source>
        <dbReference type="Proteomes" id="UP000295807"/>
    </source>
</evidence>
<dbReference type="AlphaFoldDB" id="A0A4V2UUF0"/>
<dbReference type="PANTHER" id="PTHR40661:SF3">
    <property type="entry name" value="FELS-1 PROPHAGE TRANSCRIPTIONAL REGULATOR"/>
    <property type="match status" value="1"/>
</dbReference>
<organism evidence="5 6">
    <name type="scientific">Anseongella ginsenosidimutans</name>
    <dbReference type="NCBI Taxonomy" id="496056"/>
    <lineage>
        <taxon>Bacteria</taxon>
        <taxon>Pseudomonadati</taxon>
        <taxon>Bacteroidota</taxon>
        <taxon>Sphingobacteriia</taxon>
        <taxon>Sphingobacteriales</taxon>
        <taxon>Sphingobacteriaceae</taxon>
        <taxon>Anseongella</taxon>
    </lineage>
</organism>
<dbReference type="EMBL" id="SMAD01000001">
    <property type="protein sequence ID" value="TCS90323.1"/>
    <property type="molecule type" value="Genomic_DNA"/>
</dbReference>
<name>A0A4V2UUF0_9SPHI</name>
<sequence>MSSWERLQEVVEKSGLSINAFALSIGLKRAENLYQIRKGNHEISRELARKITAKYPEINEAWLLTGKGGMHERETLSASKKIPLYDSGFEDLRMLPDEKASIEPLYYIEAPTLSGGDFATICYGNSMEPDIPAGAIITLKEIDPSAVLPGEMYLVITSNYSTVKCVMDVAGDAEKFRLIPKNTAEYGEAIINKSDILRLFLVKGVISTKVL</sequence>
<evidence type="ECO:0000256" key="2">
    <source>
        <dbReference type="ARBA" id="ARBA00023125"/>
    </source>
</evidence>
<keyword evidence="6" id="KW-1185">Reference proteome</keyword>
<dbReference type="InterPro" id="IPR015927">
    <property type="entry name" value="Peptidase_S24_S26A/B/C"/>
</dbReference>
<dbReference type="InterPro" id="IPR001387">
    <property type="entry name" value="Cro/C1-type_HTH"/>
</dbReference>
<dbReference type="CDD" id="cd06529">
    <property type="entry name" value="S24_LexA-like"/>
    <property type="match status" value="1"/>
</dbReference>
<dbReference type="RefSeq" id="WP_132127760.1">
    <property type="nucleotide sequence ID" value="NZ_CP042432.1"/>
</dbReference>
<gene>
    <name evidence="5" type="ORF">EDD80_101523</name>
</gene>
<dbReference type="InterPro" id="IPR039418">
    <property type="entry name" value="LexA-like"/>
</dbReference>
<evidence type="ECO:0000259" key="4">
    <source>
        <dbReference type="Pfam" id="PF00717"/>
    </source>
</evidence>
<feature type="domain" description="Peptidase S24/S26A/S26B/S26C" evidence="4">
    <location>
        <begin position="110"/>
        <end position="193"/>
    </location>
</feature>
<evidence type="ECO:0000256" key="1">
    <source>
        <dbReference type="ARBA" id="ARBA00023015"/>
    </source>
</evidence>
<dbReference type="GO" id="GO:0003677">
    <property type="term" value="F:DNA binding"/>
    <property type="evidence" value="ECO:0007669"/>
    <property type="project" value="UniProtKB-KW"/>
</dbReference>
<dbReference type="InterPro" id="IPR036286">
    <property type="entry name" value="LexA/Signal_pep-like_sf"/>
</dbReference>
<dbReference type="Gene3D" id="2.10.109.10">
    <property type="entry name" value="Umud Fragment, subunit A"/>
    <property type="match status" value="1"/>
</dbReference>
<dbReference type="CDD" id="cd00093">
    <property type="entry name" value="HTH_XRE"/>
    <property type="match status" value="1"/>
</dbReference>
<dbReference type="SUPFAM" id="SSF51306">
    <property type="entry name" value="LexA/Signal peptidase"/>
    <property type="match status" value="1"/>
</dbReference>
<proteinExistence type="predicted"/>
<reference evidence="5 6" key="1">
    <citation type="submission" date="2019-03" db="EMBL/GenBank/DDBJ databases">
        <title>Genomic Encyclopedia of Type Strains, Phase IV (KMG-IV): sequencing the most valuable type-strain genomes for metagenomic binning, comparative biology and taxonomic classification.</title>
        <authorList>
            <person name="Goeker M."/>
        </authorList>
    </citation>
    <scope>NUCLEOTIDE SEQUENCE [LARGE SCALE GENOMIC DNA]</scope>
    <source>
        <strain evidence="5 6">DSM 21100</strain>
    </source>
</reference>
<keyword evidence="2" id="KW-0238">DNA-binding</keyword>
<keyword evidence="3" id="KW-0804">Transcription</keyword>